<dbReference type="AlphaFoldDB" id="A0A0C9WZ40"/>
<proteinExistence type="predicted"/>
<dbReference type="STRING" id="1095629.A0A0C9WZ40"/>
<dbReference type="EMBL" id="KN839505">
    <property type="protein sequence ID" value="KIJ89687.1"/>
    <property type="molecule type" value="Genomic_DNA"/>
</dbReference>
<organism evidence="2 3">
    <name type="scientific">Laccaria amethystina LaAM-08-1</name>
    <dbReference type="NCBI Taxonomy" id="1095629"/>
    <lineage>
        <taxon>Eukaryota</taxon>
        <taxon>Fungi</taxon>
        <taxon>Dikarya</taxon>
        <taxon>Basidiomycota</taxon>
        <taxon>Agaricomycotina</taxon>
        <taxon>Agaricomycetes</taxon>
        <taxon>Agaricomycetidae</taxon>
        <taxon>Agaricales</taxon>
        <taxon>Agaricineae</taxon>
        <taxon>Hydnangiaceae</taxon>
        <taxon>Laccaria</taxon>
    </lineage>
</organism>
<evidence type="ECO:0000256" key="1">
    <source>
        <dbReference type="SAM" id="MobiDB-lite"/>
    </source>
</evidence>
<feature type="non-terminal residue" evidence="2">
    <location>
        <position position="1"/>
    </location>
</feature>
<evidence type="ECO:0000313" key="3">
    <source>
        <dbReference type="Proteomes" id="UP000054477"/>
    </source>
</evidence>
<feature type="region of interest" description="Disordered" evidence="1">
    <location>
        <begin position="226"/>
        <end position="308"/>
    </location>
</feature>
<feature type="compositionally biased region" description="Acidic residues" evidence="1">
    <location>
        <begin position="292"/>
        <end position="302"/>
    </location>
</feature>
<dbReference type="HOGENOM" id="CLU_002498_6_1_1"/>
<dbReference type="OrthoDB" id="3183767at2759"/>
<dbReference type="Proteomes" id="UP000054477">
    <property type="component" value="Unassembled WGS sequence"/>
</dbReference>
<accession>A0A0C9WZ40</accession>
<reference evidence="3" key="2">
    <citation type="submission" date="2015-01" db="EMBL/GenBank/DDBJ databases">
        <title>Evolutionary Origins and Diversification of the Mycorrhizal Mutualists.</title>
        <authorList>
            <consortium name="DOE Joint Genome Institute"/>
            <consortium name="Mycorrhizal Genomics Consortium"/>
            <person name="Kohler A."/>
            <person name="Kuo A."/>
            <person name="Nagy L.G."/>
            <person name="Floudas D."/>
            <person name="Copeland A."/>
            <person name="Barry K.W."/>
            <person name="Cichocki N."/>
            <person name="Veneault-Fourrey C."/>
            <person name="LaButti K."/>
            <person name="Lindquist E.A."/>
            <person name="Lipzen A."/>
            <person name="Lundell T."/>
            <person name="Morin E."/>
            <person name="Murat C."/>
            <person name="Riley R."/>
            <person name="Ohm R."/>
            <person name="Sun H."/>
            <person name="Tunlid A."/>
            <person name="Henrissat B."/>
            <person name="Grigoriev I.V."/>
            <person name="Hibbett D.S."/>
            <person name="Martin F."/>
        </authorList>
    </citation>
    <scope>NUCLEOTIDE SEQUENCE [LARGE SCALE GENOMIC DNA]</scope>
    <source>
        <strain evidence="3">LaAM-08-1</strain>
    </source>
</reference>
<gene>
    <name evidence="2" type="ORF">K443DRAFT_117645</name>
</gene>
<evidence type="ECO:0000313" key="2">
    <source>
        <dbReference type="EMBL" id="KIJ89687.1"/>
    </source>
</evidence>
<keyword evidence="3" id="KW-1185">Reference proteome</keyword>
<sequence>LNSIIIKDNRMYIHKLARFYNTTYDVRRSEDVINPKTSHCDIMLLSDPQARNDLPTHPFLYARVLGIYHVNVVYSGPGMLNYEAMRFDFLWVRWFQVSTNPANAGWEASRLDRVSFLPMAQTDAFDFVNPEHVLRSCYLSPVFSEGKRHQDGRGLSKIVKDGQEWKGYYVNRSANSTWFLDVAPSNHSGRFADRDMMMRYHWGIGIGHMYAHGHISAAQAAPASILNPAPAAPDQDRGENLNEMGSYGGYDSSHDDADSDDSEFGMDDREDPNLDASSESGSDECRVPYDDQSQDDDEEFLEFNDMYS</sequence>
<name>A0A0C9WZ40_9AGAR</name>
<feature type="compositionally biased region" description="Acidic residues" evidence="1">
    <location>
        <begin position="257"/>
        <end position="270"/>
    </location>
</feature>
<reference evidence="2 3" key="1">
    <citation type="submission" date="2014-04" db="EMBL/GenBank/DDBJ databases">
        <authorList>
            <consortium name="DOE Joint Genome Institute"/>
            <person name="Kuo A."/>
            <person name="Kohler A."/>
            <person name="Nagy L.G."/>
            <person name="Floudas D."/>
            <person name="Copeland A."/>
            <person name="Barry K.W."/>
            <person name="Cichocki N."/>
            <person name="Veneault-Fourrey C."/>
            <person name="LaButti K."/>
            <person name="Lindquist E.A."/>
            <person name="Lipzen A."/>
            <person name="Lundell T."/>
            <person name="Morin E."/>
            <person name="Murat C."/>
            <person name="Sun H."/>
            <person name="Tunlid A."/>
            <person name="Henrissat B."/>
            <person name="Grigoriev I.V."/>
            <person name="Hibbett D.S."/>
            <person name="Martin F."/>
            <person name="Nordberg H.P."/>
            <person name="Cantor M.N."/>
            <person name="Hua S.X."/>
        </authorList>
    </citation>
    <scope>NUCLEOTIDE SEQUENCE [LARGE SCALE GENOMIC DNA]</scope>
    <source>
        <strain evidence="2 3">LaAM-08-1</strain>
    </source>
</reference>
<protein>
    <submittedName>
        <fullName evidence="2">Uncharacterized protein</fullName>
    </submittedName>
</protein>